<name>A0A7S3JYS2_9STRA</name>
<dbReference type="EMBL" id="HBIJ01015485">
    <property type="protein sequence ID" value="CAE0369575.1"/>
    <property type="molecule type" value="Transcribed_RNA"/>
</dbReference>
<proteinExistence type="predicted"/>
<gene>
    <name evidence="1" type="ORF">ALAG00032_LOCUS10338</name>
</gene>
<protein>
    <submittedName>
        <fullName evidence="1">Uncharacterized protein</fullName>
    </submittedName>
</protein>
<organism evidence="1">
    <name type="scientific">Aureoumbra lagunensis</name>
    <dbReference type="NCBI Taxonomy" id="44058"/>
    <lineage>
        <taxon>Eukaryota</taxon>
        <taxon>Sar</taxon>
        <taxon>Stramenopiles</taxon>
        <taxon>Ochrophyta</taxon>
        <taxon>Pelagophyceae</taxon>
        <taxon>Pelagomonadales</taxon>
        <taxon>Aureoumbra</taxon>
    </lineage>
</organism>
<reference evidence="1" key="1">
    <citation type="submission" date="2021-01" db="EMBL/GenBank/DDBJ databases">
        <authorList>
            <person name="Corre E."/>
            <person name="Pelletier E."/>
            <person name="Niang G."/>
            <person name="Scheremetjew M."/>
            <person name="Finn R."/>
            <person name="Kale V."/>
            <person name="Holt S."/>
            <person name="Cochrane G."/>
            <person name="Meng A."/>
            <person name="Brown T."/>
            <person name="Cohen L."/>
        </authorList>
    </citation>
    <scope>NUCLEOTIDE SEQUENCE</scope>
    <source>
        <strain evidence="1">CCMP1510</strain>
    </source>
</reference>
<accession>A0A7S3JYS2</accession>
<dbReference type="AlphaFoldDB" id="A0A7S3JYS2"/>
<evidence type="ECO:0000313" key="1">
    <source>
        <dbReference type="EMBL" id="CAE0369575.1"/>
    </source>
</evidence>
<sequence length="361" mass="41225">MDSNGKNENEDSSHLFNYIIALAVDDPSCPFLKLIASYCSPMSIYEFCLTCRSLTMDENTVNEDGDILGTQLLRIALDMSFNQTLAKHTAFARSEIDEICRAGDYGGCVITGSSLVKTLYGPESHKNWKSDNPKIAHDFDLDVFCTREKQRQVITKLRAMKLYGYTLYDSEVYALGEQNIQGYHIVTSTKSSYAFYHKKKKSTDESQQSSIGVLNRRPKELDLVVGKNGFTNGRDLLQYFDFTICRTSYDGKRFHIPEPHHSLRFETTVQPTRLEVMFASAQGLAKFFLPASDPLIFSPLDNQLITKKIILTTLENQPYEFIQRLFTRIFKYHSRGVKILGIRDSFILLGQKINAFNKTRD</sequence>